<dbReference type="UniPathway" id="UPA00148"/>
<proteinExistence type="inferred from homology"/>
<evidence type="ECO:0000313" key="5">
    <source>
        <dbReference type="Proteomes" id="UP000183997"/>
    </source>
</evidence>
<evidence type="ECO:0000259" key="3">
    <source>
        <dbReference type="Pfam" id="PF07685"/>
    </source>
</evidence>
<keyword evidence="1 2" id="KW-0315">Glutamine amidotransferase</keyword>
<dbReference type="SUPFAM" id="SSF52317">
    <property type="entry name" value="Class I glutamine amidotransferase-like"/>
    <property type="match status" value="1"/>
</dbReference>
<dbReference type="InterPro" id="IPR004459">
    <property type="entry name" value="CobQ_synth"/>
</dbReference>
<gene>
    <name evidence="2" type="primary">cobQ</name>
    <name evidence="4" type="ORF">SAMN02745123_01838</name>
</gene>
<protein>
    <recommendedName>
        <fullName evidence="2">Cobyric acid synthase</fullName>
    </recommendedName>
</protein>
<dbReference type="InterPro" id="IPR011698">
    <property type="entry name" value="GATase_3"/>
</dbReference>
<dbReference type="Pfam" id="PF07685">
    <property type="entry name" value="GATase_3"/>
    <property type="match status" value="1"/>
</dbReference>
<dbReference type="NCBIfam" id="NF001989">
    <property type="entry name" value="PRK00784.1"/>
    <property type="match status" value="1"/>
</dbReference>
<dbReference type="AlphaFoldDB" id="A0A1M6SE75"/>
<dbReference type="InterPro" id="IPR033949">
    <property type="entry name" value="CobQ_GATase1"/>
</dbReference>
<evidence type="ECO:0000256" key="1">
    <source>
        <dbReference type="ARBA" id="ARBA00022962"/>
    </source>
</evidence>
<dbReference type="CDD" id="cd01750">
    <property type="entry name" value="GATase1_CobQ"/>
    <property type="match status" value="1"/>
</dbReference>
<dbReference type="EMBL" id="FRAR01000013">
    <property type="protein sequence ID" value="SHK43010.1"/>
    <property type="molecule type" value="Genomic_DNA"/>
</dbReference>
<dbReference type="PANTHER" id="PTHR21343:SF1">
    <property type="entry name" value="COBYRIC ACID SYNTHASE"/>
    <property type="match status" value="1"/>
</dbReference>
<dbReference type="Gene3D" id="3.40.50.300">
    <property type="entry name" value="P-loop containing nucleotide triphosphate hydrolases"/>
    <property type="match status" value="1"/>
</dbReference>
<organism evidence="4 5">
    <name type="scientific">Desulforamulus aeronauticus DSM 10349</name>
    <dbReference type="NCBI Taxonomy" id="1121421"/>
    <lineage>
        <taxon>Bacteria</taxon>
        <taxon>Bacillati</taxon>
        <taxon>Bacillota</taxon>
        <taxon>Clostridia</taxon>
        <taxon>Eubacteriales</taxon>
        <taxon>Peptococcaceae</taxon>
        <taxon>Desulforamulus</taxon>
    </lineage>
</organism>
<dbReference type="NCBIfam" id="TIGR00313">
    <property type="entry name" value="cobQ"/>
    <property type="match status" value="1"/>
</dbReference>
<name>A0A1M6SE75_9FIRM</name>
<feature type="active site" evidence="2">
    <location>
        <position position="412"/>
    </location>
</feature>
<dbReference type="InterPro" id="IPR029062">
    <property type="entry name" value="Class_I_gatase-like"/>
</dbReference>
<accession>A0A1M6SE75</accession>
<dbReference type="PROSITE" id="PS51273">
    <property type="entry name" value="GATASE_TYPE_1"/>
    <property type="match status" value="1"/>
</dbReference>
<dbReference type="GO" id="GO:0015420">
    <property type="term" value="F:ABC-type vitamin B12 transporter activity"/>
    <property type="evidence" value="ECO:0007669"/>
    <property type="project" value="UniProtKB-UniRule"/>
</dbReference>
<evidence type="ECO:0000313" key="4">
    <source>
        <dbReference type="EMBL" id="SHK43010.1"/>
    </source>
</evidence>
<dbReference type="Proteomes" id="UP000183997">
    <property type="component" value="Unassembled WGS sequence"/>
</dbReference>
<evidence type="ECO:0000256" key="2">
    <source>
        <dbReference type="HAMAP-Rule" id="MF_00028"/>
    </source>
</evidence>
<comment type="similarity">
    <text evidence="2">Belongs to the CobB/CobQ family. CobQ subfamily.</text>
</comment>
<dbReference type="Gene3D" id="3.40.50.880">
    <property type="match status" value="1"/>
</dbReference>
<dbReference type="PANTHER" id="PTHR21343">
    <property type="entry name" value="DETHIOBIOTIN SYNTHETASE"/>
    <property type="match status" value="1"/>
</dbReference>
<comment type="pathway">
    <text evidence="2">Cofactor biosynthesis; adenosylcobalamin biosynthesis.</text>
</comment>
<dbReference type="HAMAP" id="MF_00028">
    <property type="entry name" value="CobQ"/>
    <property type="match status" value="1"/>
</dbReference>
<dbReference type="GO" id="GO:0009236">
    <property type="term" value="P:cobalamin biosynthetic process"/>
    <property type="evidence" value="ECO:0007669"/>
    <property type="project" value="UniProtKB-UniRule"/>
</dbReference>
<dbReference type="InterPro" id="IPR027417">
    <property type="entry name" value="P-loop_NTPase"/>
</dbReference>
<sequence>MAPFKAQNMALNSYVTLDGGEIGRAQGAQAEAAGVVATVKMNPVLLKPKQDLNAQVVVLGKPLADMSARDYRAKFLPGAVDLVGQCIDELRREYQVLVIEGAGSPAEVNLKDRDIVNMRTAFLADAPVILVADIDRGGVFAALVGTLELLEPHERSKVAGFIINKFRGDLQLLQSGLDFLEQRTGKPVLGVIPYLHEHGIEQEDSVSLSAMPRNWTTGELDIAVIQLPRISNFTDFDLLAEVPGVALRYVGARDTLGQPDALILPGTKNTLQDLLFLKEKGLDKQILALAHKGIPVVGICGGYQMLGKMLYDPWGSEAAGEQMSGLGLLDIETTFQREKQTHRCTATLSSAQLSWCQVTDQPITGYEIHTGEVRLGLGVKPLLEITRRSGERVSVTDGAATNGGQIFGTHMHGLFDNAAVLLGWVNYLRQRKGLPLLVDEQLPTNRENKYDQLATAVKQHLDMGKLYQIMGLGDSRA</sequence>
<reference evidence="5" key="1">
    <citation type="submission" date="2016-11" db="EMBL/GenBank/DDBJ databases">
        <authorList>
            <person name="Varghese N."/>
            <person name="Submissions S."/>
        </authorList>
    </citation>
    <scope>NUCLEOTIDE SEQUENCE [LARGE SCALE GENOMIC DNA]</scope>
    <source>
        <strain evidence="5">DSM 10349</strain>
    </source>
</reference>
<dbReference type="SUPFAM" id="SSF52540">
    <property type="entry name" value="P-loop containing nucleoside triphosphate hydrolases"/>
    <property type="match status" value="1"/>
</dbReference>
<feature type="domain" description="CobB/CobQ-like glutamine amidotransferase" evidence="3">
    <location>
        <begin position="221"/>
        <end position="419"/>
    </location>
</feature>
<feature type="active site" description="Nucleophile" evidence="2">
    <location>
        <position position="300"/>
    </location>
</feature>
<dbReference type="Pfam" id="PF13500">
    <property type="entry name" value="AAA_26"/>
    <property type="match status" value="1"/>
</dbReference>
<comment type="function">
    <text evidence="2">Catalyzes amidations at positions B, D, E, and G on adenosylcobyrinic A,C-diamide. NH(2) groups are provided by glutamine, and one molecule of ATP is hydrogenolyzed for each amidation.</text>
</comment>
<keyword evidence="2" id="KW-0169">Cobalamin biosynthesis</keyword>
<keyword evidence="5" id="KW-1185">Reference proteome</keyword>
<dbReference type="GO" id="GO:0003824">
    <property type="term" value="F:catalytic activity"/>
    <property type="evidence" value="ECO:0007669"/>
    <property type="project" value="InterPro"/>
</dbReference>
<dbReference type="STRING" id="1121421.SAMN02745123_01838"/>
<dbReference type="PROSITE" id="PS51274">
    <property type="entry name" value="GATASE_COBBQ"/>
    <property type="match status" value="1"/>
</dbReference>